<dbReference type="OrthoDB" id="10250354at2759"/>
<feature type="repeat" description="TPR" evidence="3">
    <location>
        <begin position="58"/>
        <end position="91"/>
    </location>
</feature>
<dbReference type="Pfam" id="PF13414">
    <property type="entry name" value="TPR_11"/>
    <property type="match status" value="1"/>
</dbReference>
<dbReference type="Pfam" id="PF07719">
    <property type="entry name" value="TPR_2"/>
    <property type="match status" value="1"/>
</dbReference>
<organism evidence="5 6">
    <name type="scientific">Ascobolus immersus RN42</name>
    <dbReference type="NCBI Taxonomy" id="1160509"/>
    <lineage>
        <taxon>Eukaryota</taxon>
        <taxon>Fungi</taxon>
        <taxon>Dikarya</taxon>
        <taxon>Ascomycota</taxon>
        <taxon>Pezizomycotina</taxon>
        <taxon>Pezizomycetes</taxon>
        <taxon>Pezizales</taxon>
        <taxon>Ascobolaceae</taxon>
        <taxon>Ascobolus</taxon>
    </lineage>
</organism>
<dbReference type="InterPro" id="IPR052758">
    <property type="entry name" value="SRC_co-chaperone"/>
</dbReference>
<evidence type="ECO:0000313" key="5">
    <source>
        <dbReference type="EMBL" id="RPA82117.1"/>
    </source>
</evidence>
<evidence type="ECO:0000256" key="3">
    <source>
        <dbReference type="PROSITE-ProRule" id="PRU00339"/>
    </source>
</evidence>
<keyword evidence="1" id="KW-0677">Repeat</keyword>
<dbReference type="Proteomes" id="UP000275078">
    <property type="component" value="Unassembled WGS sequence"/>
</dbReference>
<dbReference type="SUPFAM" id="SSF48452">
    <property type="entry name" value="TPR-like"/>
    <property type="match status" value="2"/>
</dbReference>
<evidence type="ECO:0000313" key="6">
    <source>
        <dbReference type="Proteomes" id="UP000275078"/>
    </source>
</evidence>
<accession>A0A3N4I9H4</accession>
<dbReference type="Pfam" id="PF13181">
    <property type="entry name" value="TPR_8"/>
    <property type="match status" value="1"/>
</dbReference>
<dbReference type="SMART" id="SM00028">
    <property type="entry name" value="TPR"/>
    <property type="match status" value="5"/>
</dbReference>
<dbReference type="PANTHER" id="PTHR44200:SF1">
    <property type="entry name" value="DNAJ HOMOLOG SUBFAMILY C MEMBER 7"/>
    <property type="match status" value="1"/>
</dbReference>
<feature type="repeat" description="TPR" evidence="3">
    <location>
        <begin position="243"/>
        <end position="276"/>
    </location>
</feature>
<feature type="compositionally biased region" description="Pro residues" evidence="4">
    <location>
        <begin position="13"/>
        <end position="23"/>
    </location>
</feature>
<dbReference type="Pfam" id="PF14559">
    <property type="entry name" value="TPR_19"/>
    <property type="match status" value="1"/>
</dbReference>
<name>A0A3N4I9H4_ASCIM</name>
<sequence>MSEPMDVDANSPTPAPADAPAPAPTATKTAPNGVNGGSRKGSPLPPTPTDDTPLEMNGEAYKQAGNVFYKQKDYKKAVEQYTKAIELEPKNSTFLFNRSAAYMSWGRLEEALEDCRATDRLAPGQPRTLSRMARLYTQLGNPEEALKTFDRIHPPVSDAEKWPAVEMAGHIRAAQQALSEGTTGSMALIALEKAEKGLGHAVDIPRKWKLMKAEAQIKVGGANSLGEALNIAMVLLRRNQQDPEALVLRGKVLYAQGENDKAKQMFQEALRCDPDMKQARDYLKRTKLLEQKKEEGNTAFKKADYKAAKELYTEALAVDPTNKGTNSKLYSNRAIALLKVTIVLSELSNG</sequence>
<gene>
    <name evidence="5" type="ORF">BJ508DRAFT_101191</name>
</gene>
<dbReference type="STRING" id="1160509.A0A3N4I9H4"/>
<feature type="repeat" description="TPR" evidence="3">
    <location>
        <begin position="289"/>
        <end position="322"/>
    </location>
</feature>
<dbReference type="PROSITE" id="PS50293">
    <property type="entry name" value="TPR_REGION"/>
    <property type="match status" value="1"/>
</dbReference>
<evidence type="ECO:0000256" key="4">
    <source>
        <dbReference type="SAM" id="MobiDB-lite"/>
    </source>
</evidence>
<keyword evidence="6" id="KW-1185">Reference proteome</keyword>
<dbReference type="InterPro" id="IPR013105">
    <property type="entry name" value="TPR_2"/>
</dbReference>
<dbReference type="PANTHER" id="PTHR44200">
    <property type="entry name" value="DNAJ HOMOLOG SUBFAMILY C MEMBER 7"/>
    <property type="match status" value="1"/>
</dbReference>
<dbReference type="InterPro" id="IPR019734">
    <property type="entry name" value="TPR_rpt"/>
</dbReference>
<keyword evidence="2 3" id="KW-0802">TPR repeat</keyword>
<protein>
    <submittedName>
        <fullName evidence="5">TPR-like protein</fullName>
    </submittedName>
</protein>
<dbReference type="Gene3D" id="1.25.40.10">
    <property type="entry name" value="Tetratricopeptide repeat domain"/>
    <property type="match status" value="1"/>
</dbReference>
<reference evidence="5 6" key="1">
    <citation type="journal article" date="2018" name="Nat. Ecol. Evol.">
        <title>Pezizomycetes genomes reveal the molecular basis of ectomycorrhizal truffle lifestyle.</title>
        <authorList>
            <person name="Murat C."/>
            <person name="Payen T."/>
            <person name="Noel B."/>
            <person name="Kuo A."/>
            <person name="Morin E."/>
            <person name="Chen J."/>
            <person name="Kohler A."/>
            <person name="Krizsan K."/>
            <person name="Balestrini R."/>
            <person name="Da Silva C."/>
            <person name="Montanini B."/>
            <person name="Hainaut M."/>
            <person name="Levati E."/>
            <person name="Barry K.W."/>
            <person name="Belfiori B."/>
            <person name="Cichocki N."/>
            <person name="Clum A."/>
            <person name="Dockter R.B."/>
            <person name="Fauchery L."/>
            <person name="Guy J."/>
            <person name="Iotti M."/>
            <person name="Le Tacon F."/>
            <person name="Lindquist E.A."/>
            <person name="Lipzen A."/>
            <person name="Malagnac F."/>
            <person name="Mello A."/>
            <person name="Molinier V."/>
            <person name="Miyauchi S."/>
            <person name="Poulain J."/>
            <person name="Riccioni C."/>
            <person name="Rubini A."/>
            <person name="Sitrit Y."/>
            <person name="Splivallo R."/>
            <person name="Traeger S."/>
            <person name="Wang M."/>
            <person name="Zifcakova L."/>
            <person name="Wipf D."/>
            <person name="Zambonelli A."/>
            <person name="Paolocci F."/>
            <person name="Nowrousian M."/>
            <person name="Ottonello S."/>
            <person name="Baldrian P."/>
            <person name="Spatafora J.W."/>
            <person name="Henrissat B."/>
            <person name="Nagy L.G."/>
            <person name="Aury J.M."/>
            <person name="Wincker P."/>
            <person name="Grigoriev I.V."/>
            <person name="Bonfante P."/>
            <person name="Martin F.M."/>
        </authorList>
    </citation>
    <scope>NUCLEOTIDE SEQUENCE [LARGE SCALE GENOMIC DNA]</scope>
    <source>
        <strain evidence="5 6">RN42</strain>
    </source>
</reference>
<proteinExistence type="predicted"/>
<dbReference type="EMBL" id="ML119674">
    <property type="protein sequence ID" value="RPA82117.1"/>
    <property type="molecule type" value="Genomic_DNA"/>
</dbReference>
<dbReference type="InterPro" id="IPR011990">
    <property type="entry name" value="TPR-like_helical_dom_sf"/>
</dbReference>
<evidence type="ECO:0000256" key="2">
    <source>
        <dbReference type="ARBA" id="ARBA00022803"/>
    </source>
</evidence>
<dbReference type="PROSITE" id="PS50005">
    <property type="entry name" value="TPR"/>
    <property type="match status" value="3"/>
</dbReference>
<feature type="region of interest" description="Disordered" evidence="4">
    <location>
        <begin position="1"/>
        <end position="56"/>
    </location>
</feature>
<dbReference type="AlphaFoldDB" id="A0A3N4I9H4"/>
<evidence type="ECO:0000256" key="1">
    <source>
        <dbReference type="ARBA" id="ARBA00022737"/>
    </source>
</evidence>